<gene>
    <name evidence="1" type="ORF">CK203_060214</name>
</gene>
<name>A0A438FS28_VITVI</name>
<comment type="caution">
    <text evidence="1">The sequence shown here is derived from an EMBL/GenBank/DDBJ whole genome shotgun (WGS) entry which is preliminary data.</text>
</comment>
<evidence type="ECO:0000313" key="2">
    <source>
        <dbReference type="Proteomes" id="UP000288805"/>
    </source>
</evidence>
<protein>
    <submittedName>
        <fullName evidence="1">Uncharacterized protein</fullName>
    </submittedName>
</protein>
<organism evidence="1 2">
    <name type="scientific">Vitis vinifera</name>
    <name type="common">Grape</name>
    <dbReference type="NCBI Taxonomy" id="29760"/>
    <lineage>
        <taxon>Eukaryota</taxon>
        <taxon>Viridiplantae</taxon>
        <taxon>Streptophyta</taxon>
        <taxon>Embryophyta</taxon>
        <taxon>Tracheophyta</taxon>
        <taxon>Spermatophyta</taxon>
        <taxon>Magnoliopsida</taxon>
        <taxon>eudicotyledons</taxon>
        <taxon>Gunneridae</taxon>
        <taxon>Pentapetalae</taxon>
        <taxon>rosids</taxon>
        <taxon>Vitales</taxon>
        <taxon>Vitaceae</taxon>
        <taxon>Viteae</taxon>
        <taxon>Vitis</taxon>
    </lineage>
</organism>
<dbReference type="EMBL" id="QGNW01000761">
    <property type="protein sequence ID" value="RVW62738.1"/>
    <property type="molecule type" value="Genomic_DNA"/>
</dbReference>
<proteinExistence type="predicted"/>
<reference evidence="1 2" key="1">
    <citation type="journal article" date="2018" name="PLoS Genet.">
        <title>Population sequencing reveals clonal diversity and ancestral inbreeding in the grapevine cultivar Chardonnay.</title>
        <authorList>
            <person name="Roach M.J."/>
            <person name="Johnson D.L."/>
            <person name="Bohlmann J."/>
            <person name="van Vuuren H.J."/>
            <person name="Jones S.J."/>
            <person name="Pretorius I.S."/>
            <person name="Schmidt S.A."/>
            <person name="Borneman A.R."/>
        </authorList>
    </citation>
    <scope>NUCLEOTIDE SEQUENCE [LARGE SCALE GENOMIC DNA]</scope>
    <source>
        <strain evidence="2">cv. Chardonnay</strain>
        <tissue evidence="1">Leaf</tissue>
    </source>
</reference>
<evidence type="ECO:0000313" key="1">
    <source>
        <dbReference type="EMBL" id="RVW62738.1"/>
    </source>
</evidence>
<dbReference type="Proteomes" id="UP000288805">
    <property type="component" value="Unassembled WGS sequence"/>
</dbReference>
<accession>A0A438FS28</accession>
<dbReference type="AlphaFoldDB" id="A0A438FS28"/>
<sequence>MDSSFLLKRTGNKKLYSFQVQGRIDPTNLILRSISSPWIKGFILI</sequence>